<dbReference type="Proteomes" id="UP000076532">
    <property type="component" value="Unassembled WGS sequence"/>
</dbReference>
<dbReference type="EMBL" id="KV417548">
    <property type="protein sequence ID" value="KZP21314.1"/>
    <property type="molecule type" value="Genomic_DNA"/>
</dbReference>
<name>A0A166JXF5_9AGAM</name>
<evidence type="ECO:0000313" key="3">
    <source>
        <dbReference type="Proteomes" id="UP000076532"/>
    </source>
</evidence>
<evidence type="ECO:0000256" key="1">
    <source>
        <dbReference type="SAM" id="MobiDB-lite"/>
    </source>
</evidence>
<accession>A0A166JXF5</accession>
<protein>
    <submittedName>
        <fullName evidence="2">Uncharacterized protein</fullName>
    </submittedName>
</protein>
<feature type="region of interest" description="Disordered" evidence="1">
    <location>
        <begin position="115"/>
        <end position="136"/>
    </location>
</feature>
<sequence length="270" mass="30608">MDMDRGIDEHEHEKSKASELKRTAAIQLILSLTVPNLTSLSIVIKQCKYTAVLLSVSLPRLTELTTFMHIRDPTRALPRVPPAPASLEHQHASPPYRIRVPREAHLTHCTTTHPPLFLQGAQPKHHTNSVTGRSRRRWGCCGRPRTSWASLPYRLQCGPGAGRDGSATGGLDLTVKLPTSLRDVYIRPMRGRDAYAGYMRPVYQESVHIEYMPQENAYLEDWSWEARESQATSYNYIFGHKTIVSQSPFTARKLEICMRISRSTCESDQQ</sequence>
<gene>
    <name evidence="2" type="ORF">FIBSPDRAFT_953810</name>
</gene>
<feature type="compositionally biased region" description="Basic residues" evidence="1">
    <location>
        <begin position="123"/>
        <end position="136"/>
    </location>
</feature>
<proteinExistence type="predicted"/>
<organism evidence="2 3">
    <name type="scientific">Athelia psychrophila</name>
    <dbReference type="NCBI Taxonomy" id="1759441"/>
    <lineage>
        <taxon>Eukaryota</taxon>
        <taxon>Fungi</taxon>
        <taxon>Dikarya</taxon>
        <taxon>Basidiomycota</taxon>
        <taxon>Agaricomycotina</taxon>
        <taxon>Agaricomycetes</taxon>
        <taxon>Agaricomycetidae</taxon>
        <taxon>Atheliales</taxon>
        <taxon>Atheliaceae</taxon>
        <taxon>Athelia</taxon>
    </lineage>
</organism>
<dbReference type="AlphaFoldDB" id="A0A166JXF5"/>
<reference evidence="2 3" key="1">
    <citation type="journal article" date="2016" name="Mol. Biol. Evol.">
        <title>Comparative Genomics of Early-Diverging Mushroom-Forming Fungi Provides Insights into the Origins of Lignocellulose Decay Capabilities.</title>
        <authorList>
            <person name="Nagy L.G."/>
            <person name="Riley R."/>
            <person name="Tritt A."/>
            <person name="Adam C."/>
            <person name="Daum C."/>
            <person name="Floudas D."/>
            <person name="Sun H."/>
            <person name="Yadav J.S."/>
            <person name="Pangilinan J."/>
            <person name="Larsson K.H."/>
            <person name="Matsuura K."/>
            <person name="Barry K."/>
            <person name="Labutti K."/>
            <person name="Kuo R."/>
            <person name="Ohm R.A."/>
            <person name="Bhattacharya S.S."/>
            <person name="Shirouzu T."/>
            <person name="Yoshinaga Y."/>
            <person name="Martin F.M."/>
            <person name="Grigoriev I.V."/>
            <person name="Hibbett D.S."/>
        </authorList>
    </citation>
    <scope>NUCLEOTIDE SEQUENCE [LARGE SCALE GENOMIC DNA]</scope>
    <source>
        <strain evidence="2 3">CBS 109695</strain>
    </source>
</reference>
<keyword evidence="3" id="KW-1185">Reference proteome</keyword>
<evidence type="ECO:0000313" key="2">
    <source>
        <dbReference type="EMBL" id="KZP21314.1"/>
    </source>
</evidence>